<gene>
    <name evidence="1" type="ORF">CR513_38895</name>
</gene>
<reference evidence="1" key="1">
    <citation type="submission" date="2018-05" db="EMBL/GenBank/DDBJ databases">
        <title>Draft genome of Mucuna pruriens seed.</title>
        <authorList>
            <person name="Nnadi N.E."/>
            <person name="Vos R."/>
            <person name="Hasami M.H."/>
            <person name="Devisetty U.K."/>
            <person name="Aguiy J.C."/>
        </authorList>
    </citation>
    <scope>NUCLEOTIDE SEQUENCE [LARGE SCALE GENOMIC DNA]</scope>
    <source>
        <strain evidence="1">JCA_2017</strain>
    </source>
</reference>
<name>A0A371FR40_MUCPR</name>
<dbReference type="EMBL" id="QJKJ01008184">
    <property type="protein sequence ID" value="RDX80543.1"/>
    <property type="molecule type" value="Genomic_DNA"/>
</dbReference>
<protein>
    <submittedName>
        <fullName evidence="1">Uncharacterized protein</fullName>
    </submittedName>
</protein>
<dbReference type="Proteomes" id="UP000257109">
    <property type="component" value="Unassembled WGS sequence"/>
</dbReference>
<accession>A0A371FR40</accession>
<keyword evidence="2" id="KW-1185">Reference proteome</keyword>
<comment type="caution">
    <text evidence="1">The sequence shown here is derived from an EMBL/GenBank/DDBJ whole genome shotgun (WGS) entry which is preliminary data.</text>
</comment>
<sequence>MPDTKGQDRGVGASWPPLKIREKKREMRKKTKTQATYVMDEIHRSICGLHSGGRTMASNVLRAATTN</sequence>
<evidence type="ECO:0000313" key="2">
    <source>
        <dbReference type="Proteomes" id="UP000257109"/>
    </source>
</evidence>
<evidence type="ECO:0000313" key="1">
    <source>
        <dbReference type="EMBL" id="RDX80543.1"/>
    </source>
</evidence>
<proteinExistence type="predicted"/>
<feature type="non-terminal residue" evidence="1">
    <location>
        <position position="1"/>
    </location>
</feature>
<dbReference type="AlphaFoldDB" id="A0A371FR40"/>
<organism evidence="1 2">
    <name type="scientific">Mucuna pruriens</name>
    <name type="common">Velvet bean</name>
    <name type="synonym">Dolichos pruriens</name>
    <dbReference type="NCBI Taxonomy" id="157652"/>
    <lineage>
        <taxon>Eukaryota</taxon>
        <taxon>Viridiplantae</taxon>
        <taxon>Streptophyta</taxon>
        <taxon>Embryophyta</taxon>
        <taxon>Tracheophyta</taxon>
        <taxon>Spermatophyta</taxon>
        <taxon>Magnoliopsida</taxon>
        <taxon>eudicotyledons</taxon>
        <taxon>Gunneridae</taxon>
        <taxon>Pentapetalae</taxon>
        <taxon>rosids</taxon>
        <taxon>fabids</taxon>
        <taxon>Fabales</taxon>
        <taxon>Fabaceae</taxon>
        <taxon>Papilionoideae</taxon>
        <taxon>50 kb inversion clade</taxon>
        <taxon>NPAAA clade</taxon>
        <taxon>indigoferoid/millettioid clade</taxon>
        <taxon>Phaseoleae</taxon>
        <taxon>Mucuna</taxon>
    </lineage>
</organism>